<feature type="domain" description="ATP-grasp" evidence="11">
    <location>
        <begin position="119"/>
        <end position="301"/>
    </location>
</feature>
<evidence type="ECO:0000256" key="1">
    <source>
        <dbReference type="ARBA" id="ARBA00001936"/>
    </source>
</evidence>
<dbReference type="EMBL" id="CP029206">
    <property type="protein sequence ID" value="AWI51748.1"/>
    <property type="molecule type" value="Genomic_DNA"/>
</dbReference>
<dbReference type="PANTHER" id="PTHR21621">
    <property type="entry name" value="RIBOSOMAL PROTEIN S6 MODIFICATION PROTEIN"/>
    <property type="match status" value="1"/>
</dbReference>
<evidence type="ECO:0000259" key="11">
    <source>
        <dbReference type="PROSITE" id="PS50975"/>
    </source>
</evidence>
<evidence type="ECO:0000256" key="7">
    <source>
        <dbReference type="ARBA" id="ARBA00022842"/>
    </source>
</evidence>
<evidence type="ECO:0000256" key="6">
    <source>
        <dbReference type="ARBA" id="ARBA00022840"/>
    </source>
</evidence>
<dbReference type="InterPro" id="IPR011761">
    <property type="entry name" value="ATP-grasp"/>
</dbReference>
<evidence type="ECO:0000256" key="9">
    <source>
        <dbReference type="ARBA" id="ARBA00023211"/>
    </source>
</evidence>
<dbReference type="PROSITE" id="PS50975">
    <property type="entry name" value="ATP_GRASP"/>
    <property type="match status" value="1"/>
</dbReference>
<dbReference type="GO" id="GO:0005524">
    <property type="term" value="F:ATP binding"/>
    <property type="evidence" value="ECO:0007669"/>
    <property type="project" value="UniProtKB-UniRule"/>
</dbReference>
<keyword evidence="13" id="KW-1185">Reference proteome</keyword>
<keyword evidence="3 12" id="KW-0436">Ligase</keyword>
<dbReference type="Pfam" id="PF18030">
    <property type="entry name" value="Rimk_N"/>
    <property type="match status" value="1"/>
</dbReference>
<comment type="cofactor">
    <cofactor evidence="1">
        <name>Mn(2+)</name>
        <dbReference type="ChEBI" id="CHEBI:29035"/>
    </cofactor>
</comment>
<keyword evidence="12" id="KW-0687">Ribonucleoprotein</keyword>
<accession>A0A2U8FLB1</accession>
<organism evidence="12 13">
    <name type="scientific">Actinobacillus porcitonsillarum</name>
    <dbReference type="NCBI Taxonomy" id="189834"/>
    <lineage>
        <taxon>Bacteria</taxon>
        <taxon>Pseudomonadati</taxon>
        <taxon>Pseudomonadota</taxon>
        <taxon>Gammaproteobacteria</taxon>
        <taxon>Pasteurellales</taxon>
        <taxon>Pasteurellaceae</taxon>
        <taxon>Actinobacillus</taxon>
    </lineage>
</organism>
<dbReference type="Gene3D" id="3.30.1490.20">
    <property type="entry name" value="ATP-grasp fold, A domain"/>
    <property type="match status" value="1"/>
</dbReference>
<dbReference type="Gene3D" id="3.40.50.20">
    <property type="match status" value="1"/>
</dbReference>
<dbReference type="GO" id="GO:0009432">
    <property type="term" value="P:SOS response"/>
    <property type="evidence" value="ECO:0007669"/>
    <property type="project" value="TreeGrafter"/>
</dbReference>
<dbReference type="RefSeq" id="WP_108924898.1">
    <property type="nucleotide sequence ID" value="NZ_CP029206.1"/>
</dbReference>
<dbReference type="Gene3D" id="3.30.470.20">
    <property type="entry name" value="ATP-grasp fold, B domain"/>
    <property type="match status" value="1"/>
</dbReference>
<evidence type="ECO:0000313" key="12">
    <source>
        <dbReference type="EMBL" id="AWI51748.1"/>
    </source>
</evidence>
<name>A0A2U8FLB1_9PAST</name>
<dbReference type="Proteomes" id="UP000244920">
    <property type="component" value="Chromosome"/>
</dbReference>
<keyword evidence="6 10" id="KW-0067">ATP-binding</keyword>
<dbReference type="InterPro" id="IPR004666">
    <property type="entry name" value="Rp_bS6_RimK/Lys_biosynth_LsyX"/>
</dbReference>
<evidence type="ECO:0000313" key="13">
    <source>
        <dbReference type="Proteomes" id="UP000244920"/>
    </source>
</evidence>
<dbReference type="InterPro" id="IPR041107">
    <property type="entry name" value="Rimk_N"/>
</dbReference>
<evidence type="ECO:0000256" key="10">
    <source>
        <dbReference type="PROSITE-ProRule" id="PRU00409"/>
    </source>
</evidence>
<proteinExistence type="predicted"/>
<sequence length="304" mass="34035">MRWLMLCREPRLYSCQRLKEACEEQGIQLDILDPNRMLLSLNFEQDKPVFQLFYQEGERYDKNCKPAYLLPEYDAVLPRFGSSSTEMGCRVLQHFESRQIKVLNRSEAFRLARDKWQSLQKLLANNIPVPMSSFAGSEVSNTELLALHQYPLVVKTLSGSQGVGVMLIENQRSGQSVLDTLKQANLPVLTQHFIAEAKGQDIRAFVIGNQVVAAMQRQSSEGEFRANLHQGGSAEKIVLSEAEKQIALNAAKVIGLDIAGVDLLRSHHGTMVLEVNASPGLEGIEKATGLNIAKMMVDYVMKMR</sequence>
<dbReference type="FunFam" id="3.30.470.20:FF:000058">
    <property type="entry name" value="Alpha-aminoadipate--LysW ligase LysX protein"/>
    <property type="match status" value="1"/>
</dbReference>
<keyword evidence="8" id="KW-0648">Protein biosynthesis</keyword>
<keyword evidence="9" id="KW-0464">Manganese</keyword>
<evidence type="ECO:0000256" key="8">
    <source>
        <dbReference type="ARBA" id="ARBA00022917"/>
    </source>
</evidence>
<dbReference type="InterPro" id="IPR013815">
    <property type="entry name" value="ATP_grasp_subdomain_1"/>
</dbReference>
<keyword evidence="5 10" id="KW-0547">Nucleotide-binding</keyword>
<comment type="cofactor">
    <cofactor evidence="2">
        <name>Mg(2+)</name>
        <dbReference type="ChEBI" id="CHEBI:18420"/>
    </cofactor>
</comment>
<evidence type="ECO:0000256" key="5">
    <source>
        <dbReference type="ARBA" id="ARBA00022741"/>
    </source>
</evidence>
<evidence type="ECO:0000256" key="3">
    <source>
        <dbReference type="ARBA" id="ARBA00022598"/>
    </source>
</evidence>
<dbReference type="GO" id="GO:0018169">
    <property type="term" value="F:ribosomal S6-glutamic acid ligase activity"/>
    <property type="evidence" value="ECO:0007669"/>
    <property type="project" value="TreeGrafter"/>
</dbReference>
<dbReference type="GO" id="GO:0005840">
    <property type="term" value="C:ribosome"/>
    <property type="evidence" value="ECO:0007669"/>
    <property type="project" value="UniProtKB-KW"/>
</dbReference>
<reference evidence="13" key="1">
    <citation type="submission" date="2018-05" db="EMBL/GenBank/DDBJ databases">
        <title>Complete genome sequence of Actinobacillus porcitonsillarum reference strain 9953L55 (CCUG 46996).</title>
        <authorList>
            <person name="Dona V."/>
            <person name="Perreten V."/>
        </authorList>
    </citation>
    <scope>NUCLEOTIDE SEQUENCE [LARGE SCALE GENOMIC DNA]</scope>
    <source>
        <strain evidence="13">9953L55</strain>
    </source>
</reference>
<protein>
    <submittedName>
        <fullName evidence="12">30S ribosomal protein S6--L-glutamate ligase</fullName>
    </submittedName>
</protein>
<dbReference type="PANTHER" id="PTHR21621:SF7">
    <property type="entry name" value="RIBOSOMAL PROTEIN BS6--L-GLUTAMATE LIGASE"/>
    <property type="match status" value="1"/>
</dbReference>
<dbReference type="NCBIfam" id="TIGR00768">
    <property type="entry name" value="rimK_fam"/>
    <property type="match status" value="1"/>
</dbReference>
<keyword evidence="4" id="KW-0479">Metal-binding</keyword>
<dbReference type="GO" id="GO:0046872">
    <property type="term" value="F:metal ion binding"/>
    <property type="evidence" value="ECO:0007669"/>
    <property type="project" value="UniProtKB-KW"/>
</dbReference>
<dbReference type="GO" id="GO:0006412">
    <property type="term" value="P:translation"/>
    <property type="evidence" value="ECO:0007669"/>
    <property type="project" value="UniProtKB-KW"/>
</dbReference>
<dbReference type="InterPro" id="IPR013651">
    <property type="entry name" value="ATP-grasp_RimK-type"/>
</dbReference>
<gene>
    <name evidence="12" type="ORF">DDU33_09750</name>
</gene>
<keyword evidence="12" id="KW-0689">Ribosomal protein</keyword>
<dbReference type="KEGG" id="apor:DDU33_09750"/>
<dbReference type="AlphaFoldDB" id="A0A2U8FLB1"/>
<evidence type="ECO:0000256" key="2">
    <source>
        <dbReference type="ARBA" id="ARBA00001946"/>
    </source>
</evidence>
<keyword evidence="7" id="KW-0460">Magnesium</keyword>
<dbReference type="SUPFAM" id="SSF56059">
    <property type="entry name" value="Glutathione synthetase ATP-binding domain-like"/>
    <property type="match status" value="1"/>
</dbReference>
<dbReference type="GO" id="GO:0005737">
    <property type="term" value="C:cytoplasm"/>
    <property type="evidence" value="ECO:0007669"/>
    <property type="project" value="TreeGrafter"/>
</dbReference>
<evidence type="ECO:0000256" key="4">
    <source>
        <dbReference type="ARBA" id="ARBA00022723"/>
    </source>
</evidence>
<dbReference type="Pfam" id="PF08443">
    <property type="entry name" value="RimK"/>
    <property type="match status" value="1"/>
</dbReference>